<keyword evidence="3" id="KW-1185">Reference proteome</keyword>
<dbReference type="PROSITE" id="PS50012">
    <property type="entry name" value="RCC1_3"/>
    <property type="match status" value="2"/>
</dbReference>
<keyword evidence="2" id="KW-0808">Transferase</keyword>
<dbReference type="InterPro" id="IPR009091">
    <property type="entry name" value="RCC1/BLIP-II"/>
</dbReference>
<dbReference type="EMBL" id="CACRXK020006795">
    <property type="protein sequence ID" value="CAB4010471.1"/>
    <property type="molecule type" value="Genomic_DNA"/>
</dbReference>
<dbReference type="InterPro" id="IPR000408">
    <property type="entry name" value="Reg_chr_condens"/>
</dbReference>
<dbReference type="Proteomes" id="UP001152795">
    <property type="component" value="Unassembled WGS sequence"/>
</dbReference>
<gene>
    <name evidence="2" type="ORF">PACLA_8A051007</name>
</gene>
<evidence type="ECO:0000313" key="3">
    <source>
        <dbReference type="Proteomes" id="UP001152795"/>
    </source>
</evidence>
<organism evidence="2 3">
    <name type="scientific">Paramuricea clavata</name>
    <name type="common">Red gorgonian</name>
    <name type="synonym">Violescent sea-whip</name>
    <dbReference type="NCBI Taxonomy" id="317549"/>
    <lineage>
        <taxon>Eukaryota</taxon>
        <taxon>Metazoa</taxon>
        <taxon>Cnidaria</taxon>
        <taxon>Anthozoa</taxon>
        <taxon>Octocorallia</taxon>
        <taxon>Malacalcyonacea</taxon>
        <taxon>Plexauridae</taxon>
        <taxon>Paramuricea</taxon>
    </lineage>
</organism>
<proteinExistence type="predicted"/>
<dbReference type="Gene3D" id="2.130.10.30">
    <property type="entry name" value="Regulator of chromosome condensation 1/beta-lactamase-inhibitor protein II"/>
    <property type="match status" value="1"/>
</dbReference>
<dbReference type="GO" id="GO:0016301">
    <property type="term" value="F:kinase activity"/>
    <property type="evidence" value="ECO:0007669"/>
    <property type="project" value="UniProtKB-KW"/>
</dbReference>
<dbReference type="InterPro" id="IPR051625">
    <property type="entry name" value="Signaling_Regulatory_Domain"/>
</dbReference>
<keyword evidence="2" id="KW-0418">Kinase</keyword>
<dbReference type="SUPFAM" id="SSF50985">
    <property type="entry name" value="RCC1/BLIP-II"/>
    <property type="match status" value="1"/>
</dbReference>
<reference evidence="2" key="1">
    <citation type="submission" date="2020-04" db="EMBL/GenBank/DDBJ databases">
        <authorList>
            <person name="Alioto T."/>
            <person name="Alioto T."/>
            <person name="Gomez Garrido J."/>
        </authorList>
    </citation>
    <scope>NUCLEOTIDE SEQUENCE</scope>
    <source>
        <strain evidence="2">A484AB</strain>
    </source>
</reference>
<comment type="caution">
    <text evidence="2">The sequence shown here is derived from an EMBL/GenBank/DDBJ whole genome shotgun (WGS) entry which is preliminary data.</text>
</comment>
<dbReference type="Pfam" id="PF00415">
    <property type="entry name" value="RCC1"/>
    <property type="match status" value="2"/>
</dbReference>
<keyword evidence="1" id="KW-0677">Repeat</keyword>
<name>A0A6S7IYH9_PARCT</name>
<sequence length="120" mass="12994">KGKCYTCGSNSFGQLGFPKRASDPRPCLVKSLEEKLISHIACGDTFTVAVTADNEIYTWGKGARGRLGTGNEDNTSEPTLVKFQEKLRVISISSNRGTTVAVIKEDAKSRRNKPSVLSSN</sequence>
<evidence type="ECO:0000256" key="1">
    <source>
        <dbReference type="ARBA" id="ARBA00022737"/>
    </source>
</evidence>
<dbReference type="PANTHER" id="PTHR22872:SF2">
    <property type="entry name" value="INHIBITOR OF BRUTON TYROSINE KINASE"/>
    <property type="match status" value="1"/>
</dbReference>
<dbReference type="AlphaFoldDB" id="A0A6S7IYH9"/>
<evidence type="ECO:0000313" key="2">
    <source>
        <dbReference type="EMBL" id="CAB4010471.1"/>
    </source>
</evidence>
<dbReference type="PANTHER" id="PTHR22872">
    <property type="entry name" value="BTK-BINDING PROTEIN-RELATED"/>
    <property type="match status" value="1"/>
</dbReference>
<accession>A0A6S7IYH9</accession>
<dbReference type="OrthoDB" id="248923at2759"/>
<feature type="non-terminal residue" evidence="2">
    <location>
        <position position="1"/>
    </location>
</feature>
<protein>
    <submittedName>
        <fullName evidence="2">Serine threonine- kinase Nek8-like</fullName>
    </submittedName>
</protein>